<dbReference type="Proteomes" id="UP000237923">
    <property type="component" value="Unassembled WGS sequence"/>
</dbReference>
<feature type="transmembrane region" description="Helical" evidence="1">
    <location>
        <begin position="165"/>
        <end position="184"/>
    </location>
</feature>
<dbReference type="Proteomes" id="UP000239237">
    <property type="component" value="Unassembled WGS sequence"/>
</dbReference>
<dbReference type="InterPro" id="IPR006750">
    <property type="entry name" value="YdcZ"/>
</dbReference>
<evidence type="ECO:0000313" key="4">
    <source>
        <dbReference type="Proteomes" id="UP000237923"/>
    </source>
</evidence>
<evidence type="ECO:0000313" key="3">
    <source>
        <dbReference type="EMBL" id="SPE07023.1"/>
    </source>
</evidence>
<feature type="transmembrane region" description="Helical" evidence="1">
    <location>
        <begin position="67"/>
        <end position="89"/>
    </location>
</feature>
<feature type="transmembrane region" description="Helical" evidence="1">
    <location>
        <begin position="117"/>
        <end position="144"/>
    </location>
</feature>
<name>A0A2N9K8W4_9LACO</name>
<evidence type="ECO:0008006" key="6">
    <source>
        <dbReference type="Google" id="ProtNLM"/>
    </source>
</evidence>
<feature type="transmembrane region" description="Helical" evidence="1">
    <location>
        <begin position="225"/>
        <end position="249"/>
    </location>
</feature>
<evidence type="ECO:0000313" key="5">
    <source>
        <dbReference type="Proteomes" id="UP000239237"/>
    </source>
</evidence>
<keyword evidence="5" id="KW-1185">Reference proteome</keyword>
<feature type="transmembrane region" description="Helical" evidence="1">
    <location>
        <begin position="255"/>
        <end position="277"/>
    </location>
</feature>
<feature type="transmembrane region" description="Helical" evidence="1">
    <location>
        <begin position="284"/>
        <end position="304"/>
    </location>
</feature>
<dbReference type="AlphaFoldDB" id="A0A2N9K8W4"/>
<dbReference type="PANTHER" id="PTHR34821">
    <property type="entry name" value="INNER MEMBRANE PROTEIN YDCZ"/>
    <property type="match status" value="1"/>
</dbReference>
<dbReference type="RefSeq" id="WP_072613433.1">
    <property type="nucleotide sequence ID" value="NZ_AP017935.1"/>
</dbReference>
<evidence type="ECO:0000313" key="2">
    <source>
        <dbReference type="EMBL" id="SPD91744.1"/>
    </source>
</evidence>
<reference evidence="2 5" key="2">
    <citation type="submission" date="2018-02" db="EMBL/GenBank/DDBJ databases">
        <authorList>
            <person name="Rodrigo-Torres L."/>
            <person name="Arahal R. D."/>
            <person name="Lucena T."/>
        </authorList>
    </citation>
    <scope>NUCLEOTIDE SEQUENCE [LARGE SCALE GENOMIC DNA]</scope>
    <source>
        <strain evidence="2 5">CECT 8486</strain>
    </source>
</reference>
<keyword evidence="1" id="KW-0472">Membrane</keyword>
<protein>
    <recommendedName>
        <fullName evidence="6">EamA-like transporter family protein</fullName>
    </recommendedName>
</protein>
<sequence>MYMIYIALAIGAGLILAAQNAVNAQLSFLLKSPLVACFMAYIVGSFLLLILTITLGDFSKIALIFSAPIWMTTGGLFGLVFITSCIILFPKIGSVETVMFPTLGQILSGMFFETFGWFNTTVVMISVTRIIGIIILLAGTYIAVVLSARHSAIELARSEHSKSQMLNRLWAFGAGILCTVQSTFNGQLGHYIKSPIVSALWAFIIGLVVLAFLKNNNWRHLRIGIRLSQTWFAGLAGAAFVTLMSLLILPLGPGLTVSISTLGVMIGAMLIQQFGLFQSKQQSISIYQIIGVIGMLIGILIIKIY</sequence>
<dbReference type="PANTHER" id="PTHR34821:SF2">
    <property type="entry name" value="INNER MEMBRANE PROTEIN YDCZ"/>
    <property type="match status" value="1"/>
</dbReference>
<dbReference type="GeneID" id="99673913"/>
<reference evidence="3 4" key="1">
    <citation type="submission" date="2018-02" db="EMBL/GenBank/DDBJ databases">
        <authorList>
            <person name="Cohen D.B."/>
            <person name="Kent A.D."/>
        </authorList>
    </citation>
    <scope>NUCLEOTIDE SEQUENCE [LARGE SCALE GENOMIC DNA]</scope>
    <source>
        <strain evidence="3 4">CECT 9216</strain>
    </source>
</reference>
<evidence type="ECO:0000256" key="1">
    <source>
        <dbReference type="SAM" id="Phobius"/>
    </source>
</evidence>
<gene>
    <name evidence="2" type="ORF">LES8486_00729</name>
    <name evidence="3" type="ORF">LES9216_00876</name>
</gene>
<dbReference type="GO" id="GO:0005886">
    <property type="term" value="C:plasma membrane"/>
    <property type="evidence" value="ECO:0007669"/>
    <property type="project" value="TreeGrafter"/>
</dbReference>
<accession>A0A2N9K8W4</accession>
<keyword evidence="1" id="KW-0812">Transmembrane</keyword>
<dbReference type="EMBL" id="OKQU01000001">
    <property type="protein sequence ID" value="SPE07023.1"/>
    <property type="molecule type" value="Genomic_DNA"/>
</dbReference>
<keyword evidence="1" id="KW-1133">Transmembrane helix</keyword>
<dbReference type="KEGG" id="lsu:A6B45_03850"/>
<proteinExistence type="predicted"/>
<organism evidence="3 4">
    <name type="scientific">Leuconostoc suionicum</name>
    <dbReference type="NCBI Taxonomy" id="1511761"/>
    <lineage>
        <taxon>Bacteria</taxon>
        <taxon>Bacillati</taxon>
        <taxon>Bacillota</taxon>
        <taxon>Bacilli</taxon>
        <taxon>Lactobacillales</taxon>
        <taxon>Lactobacillaceae</taxon>
        <taxon>Leuconostoc</taxon>
    </lineage>
</organism>
<dbReference type="Pfam" id="PF04657">
    <property type="entry name" value="DMT_YdcZ"/>
    <property type="match status" value="2"/>
</dbReference>
<feature type="transmembrane region" description="Helical" evidence="1">
    <location>
        <begin position="196"/>
        <end position="213"/>
    </location>
</feature>
<feature type="transmembrane region" description="Helical" evidence="1">
    <location>
        <begin position="34"/>
        <end position="55"/>
    </location>
</feature>
<dbReference type="EMBL" id="OKQR01000001">
    <property type="protein sequence ID" value="SPD91744.1"/>
    <property type="molecule type" value="Genomic_DNA"/>
</dbReference>